<dbReference type="InterPro" id="IPR028090">
    <property type="entry name" value="JAB_dom_prok"/>
</dbReference>
<keyword evidence="4" id="KW-0862">Zinc</keyword>
<dbReference type="Gene3D" id="3.40.140.10">
    <property type="entry name" value="Cytidine Deaminase, domain 2"/>
    <property type="match status" value="1"/>
</dbReference>
<organism evidence="7">
    <name type="scientific">marine sediment metagenome</name>
    <dbReference type="NCBI Taxonomy" id="412755"/>
    <lineage>
        <taxon>unclassified sequences</taxon>
        <taxon>metagenomes</taxon>
        <taxon>ecological metagenomes</taxon>
    </lineage>
</organism>
<evidence type="ECO:0000259" key="6">
    <source>
        <dbReference type="Pfam" id="PF14464"/>
    </source>
</evidence>
<evidence type="ECO:0000256" key="3">
    <source>
        <dbReference type="ARBA" id="ARBA00022801"/>
    </source>
</evidence>
<keyword evidence="5" id="KW-0482">Metalloprotease</keyword>
<dbReference type="EMBL" id="BARV01016328">
    <property type="protein sequence ID" value="GAI25680.1"/>
    <property type="molecule type" value="Genomic_DNA"/>
</dbReference>
<evidence type="ECO:0000256" key="2">
    <source>
        <dbReference type="ARBA" id="ARBA00022723"/>
    </source>
</evidence>
<evidence type="ECO:0000256" key="4">
    <source>
        <dbReference type="ARBA" id="ARBA00022833"/>
    </source>
</evidence>
<evidence type="ECO:0000256" key="5">
    <source>
        <dbReference type="ARBA" id="ARBA00023049"/>
    </source>
</evidence>
<keyword evidence="2" id="KW-0479">Metal-binding</keyword>
<protein>
    <recommendedName>
        <fullName evidence="6">JAB domain-containing protein</fullName>
    </recommendedName>
</protein>
<dbReference type="GO" id="GO:0006508">
    <property type="term" value="P:proteolysis"/>
    <property type="evidence" value="ECO:0007669"/>
    <property type="project" value="UniProtKB-KW"/>
</dbReference>
<dbReference type="AlphaFoldDB" id="X1NFU4"/>
<dbReference type="GO" id="GO:0008237">
    <property type="term" value="F:metallopeptidase activity"/>
    <property type="evidence" value="ECO:0007669"/>
    <property type="project" value="UniProtKB-KW"/>
</dbReference>
<name>X1NFU4_9ZZZZ</name>
<sequence length="105" mass="12355">MKNEICYILIGKRIGRLWFGRLVRKTTGTASSVEFDWEWVLRREEEKGDVLGFWHTHTVEGTPSDRDVDTMVAWVDCFYKPLLCIIQDSFRKQGFSVMHAEVKRT</sequence>
<evidence type="ECO:0000313" key="7">
    <source>
        <dbReference type="EMBL" id="GAI25680.1"/>
    </source>
</evidence>
<feature type="domain" description="JAB" evidence="6">
    <location>
        <begin position="2"/>
        <end position="88"/>
    </location>
</feature>
<comment type="caution">
    <text evidence="7">The sequence shown here is derived from an EMBL/GenBank/DDBJ whole genome shotgun (WGS) entry which is preliminary data.</text>
</comment>
<dbReference type="GO" id="GO:0046872">
    <property type="term" value="F:metal ion binding"/>
    <property type="evidence" value="ECO:0007669"/>
    <property type="project" value="UniProtKB-KW"/>
</dbReference>
<keyword evidence="3" id="KW-0378">Hydrolase</keyword>
<accession>X1NFU4</accession>
<proteinExistence type="predicted"/>
<feature type="non-terminal residue" evidence="7">
    <location>
        <position position="105"/>
    </location>
</feature>
<keyword evidence="1" id="KW-0645">Protease</keyword>
<dbReference type="SUPFAM" id="SSF102712">
    <property type="entry name" value="JAB1/MPN domain"/>
    <property type="match status" value="1"/>
</dbReference>
<gene>
    <name evidence="7" type="ORF">S06H3_28039</name>
</gene>
<dbReference type="Pfam" id="PF14464">
    <property type="entry name" value="Prok-JAB"/>
    <property type="match status" value="1"/>
</dbReference>
<evidence type="ECO:0000256" key="1">
    <source>
        <dbReference type="ARBA" id="ARBA00022670"/>
    </source>
</evidence>
<reference evidence="7" key="1">
    <citation type="journal article" date="2014" name="Front. Microbiol.">
        <title>High frequency of phylogenetically diverse reductive dehalogenase-homologous genes in deep subseafloor sedimentary metagenomes.</title>
        <authorList>
            <person name="Kawai M."/>
            <person name="Futagami T."/>
            <person name="Toyoda A."/>
            <person name="Takaki Y."/>
            <person name="Nishi S."/>
            <person name="Hori S."/>
            <person name="Arai W."/>
            <person name="Tsubouchi T."/>
            <person name="Morono Y."/>
            <person name="Uchiyama I."/>
            <person name="Ito T."/>
            <person name="Fujiyama A."/>
            <person name="Inagaki F."/>
            <person name="Takami H."/>
        </authorList>
    </citation>
    <scope>NUCLEOTIDE SEQUENCE</scope>
    <source>
        <strain evidence="7">Expedition CK06-06</strain>
    </source>
</reference>